<dbReference type="InterPro" id="IPR002797">
    <property type="entry name" value="Polysacc_synth"/>
</dbReference>
<sequence length="482" mass="54632">MIIKINRKEVCKLNLRYKNLAKNSMIFLIANFGSKFLSFILVPFYTHVLNTGEYGTVDTLVSTVSLFSPIATLGIGDVIIMFLSKKEYDAKKIFTNATLLILIGNFLVSFIYPLFFIFNIFREFILYFILLVIISSIYGVLQMYIRGIGKVAACAASGVIYTFTLAVSNIILLLYFKQGISGYLISAVLAYLLPSLYLLVIATDKCFKYSFIDINLIKQILKLSIPLMPTAILWVLMNLSDKYAILWFVGASGNGIYAVAHKIPTIISVVYGIFQQAWQLTTFELETKEERSRTYTNVFELLTGILFILGGGLILLNRVYITYGCNENYLEAWKISPILMYSSILNCVSGLLGSNYLIMHDTKSALKVTAVGAIINTILNFILVPIYGLYGAALATIVGYLYMIVKKYFDTSNFTPLRIKINRFIFTNIIFICMFFSAFLESQLLFYSVNSLLVILIVILYNEQLKKMVYTIKNMLFKKKVN</sequence>
<organism evidence="7 8">
    <name type="scientific">Agathobacter rectalis</name>
    <dbReference type="NCBI Taxonomy" id="39491"/>
    <lineage>
        <taxon>Bacteria</taxon>
        <taxon>Bacillati</taxon>
        <taxon>Bacillota</taxon>
        <taxon>Clostridia</taxon>
        <taxon>Lachnospirales</taxon>
        <taxon>Lachnospiraceae</taxon>
        <taxon>Agathobacter</taxon>
    </lineage>
</organism>
<feature type="transmembrane region" description="Helical" evidence="6">
    <location>
        <begin position="298"/>
        <end position="318"/>
    </location>
</feature>
<dbReference type="PANTHER" id="PTHR30250:SF11">
    <property type="entry name" value="O-ANTIGEN TRANSPORTER-RELATED"/>
    <property type="match status" value="1"/>
</dbReference>
<evidence type="ECO:0000256" key="1">
    <source>
        <dbReference type="ARBA" id="ARBA00004651"/>
    </source>
</evidence>
<evidence type="ECO:0000256" key="2">
    <source>
        <dbReference type="ARBA" id="ARBA00022475"/>
    </source>
</evidence>
<feature type="transmembrane region" description="Helical" evidence="6">
    <location>
        <begin position="220"/>
        <end position="237"/>
    </location>
</feature>
<feature type="transmembrane region" description="Helical" evidence="6">
    <location>
        <begin position="153"/>
        <end position="176"/>
    </location>
</feature>
<evidence type="ECO:0000256" key="3">
    <source>
        <dbReference type="ARBA" id="ARBA00022692"/>
    </source>
</evidence>
<dbReference type="Proteomes" id="UP000286341">
    <property type="component" value="Unassembled WGS sequence"/>
</dbReference>
<dbReference type="EMBL" id="QSFB01000001">
    <property type="protein sequence ID" value="RHA16354.1"/>
    <property type="molecule type" value="Genomic_DNA"/>
</dbReference>
<feature type="transmembrane region" description="Helical" evidence="6">
    <location>
        <begin position="421"/>
        <end position="439"/>
    </location>
</feature>
<gene>
    <name evidence="7" type="ORF">DW948_00060</name>
</gene>
<comment type="caution">
    <text evidence="7">The sequence shown here is derived from an EMBL/GenBank/DDBJ whole genome shotgun (WGS) entry which is preliminary data.</text>
</comment>
<dbReference type="AlphaFoldDB" id="A0A413R4B5"/>
<feature type="transmembrane region" description="Helical" evidence="6">
    <location>
        <begin position="389"/>
        <end position="409"/>
    </location>
</feature>
<feature type="transmembrane region" description="Helical" evidence="6">
    <location>
        <begin position="338"/>
        <end position="358"/>
    </location>
</feature>
<name>A0A413R4B5_9FIRM</name>
<evidence type="ECO:0000256" key="5">
    <source>
        <dbReference type="ARBA" id="ARBA00023136"/>
    </source>
</evidence>
<dbReference type="Pfam" id="PF01943">
    <property type="entry name" value="Polysacc_synt"/>
    <property type="match status" value="1"/>
</dbReference>
<keyword evidence="3 6" id="KW-0812">Transmembrane</keyword>
<feature type="transmembrane region" description="Helical" evidence="6">
    <location>
        <begin position="25"/>
        <end position="46"/>
    </location>
</feature>
<protein>
    <submittedName>
        <fullName evidence="7">Uncharacterized protein</fullName>
    </submittedName>
</protein>
<feature type="transmembrane region" description="Helical" evidence="6">
    <location>
        <begin position="365"/>
        <end position="383"/>
    </location>
</feature>
<comment type="subcellular location">
    <subcellularLocation>
        <location evidence="1">Cell membrane</location>
        <topology evidence="1">Multi-pass membrane protein</topology>
    </subcellularLocation>
</comment>
<evidence type="ECO:0000256" key="6">
    <source>
        <dbReference type="SAM" id="Phobius"/>
    </source>
</evidence>
<feature type="transmembrane region" description="Helical" evidence="6">
    <location>
        <begin position="66"/>
        <end position="84"/>
    </location>
</feature>
<accession>A0A413R4B5</accession>
<feature type="transmembrane region" description="Helical" evidence="6">
    <location>
        <begin position="124"/>
        <end position="141"/>
    </location>
</feature>
<evidence type="ECO:0000256" key="4">
    <source>
        <dbReference type="ARBA" id="ARBA00022989"/>
    </source>
</evidence>
<dbReference type="GO" id="GO:0005886">
    <property type="term" value="C:plasma membrane"/>
    <property type="evidence" value="ECO:0007669"/>
    <property type="project" value="UniProtKB-SubCell"/>
</dbReference>
<keyword evidence="5 6" id="KW-0472">Membrane</keyword>
<keyword evidence="4 6" id="KW-1133">Transmembrane helix</keyword>
<evidence type="ECO:0000313" key="7">
    <source>
        <dbReference type="EMBL" id="RHA16354.1"/>
    </source>
</evidence>
<dbReference type="PANTHER" id="PTHR30250">
    <property type="entry name" value="PST FAMILY PREDICTED COLANIC ACID TRANSPORTER"/>
    <property type="match status" value="1"/>
</dbReference>
<keyword evidence="2" id="KW-1003">Cell membrane</keyword>
<proteinExistence type="predicted"/>
<feature type="transmembrane region" description="Helical" evidence="6">
    <location>
        <begin position="182"/>
        <end position="200"/>
    </location>
</feature>
<reference evidence="7 8" key="1">
    <citation type="submission" date="2018-08" db="EMBL/GenBank/DDBJ databases">
        <title>A genome reference for cultivated species of the human gut microbiota.</title>
        <authorList>
            <person name="Zou Y."/>
            <person name="Xue W."/>
            <person name="Luo G."/>
        </authorList>
    </citation>
    <scope>NUCLEOTIDE SEQUENCE [LARGE SCALE GENOMIC DNA]</scope>
    <source>
        <strain evidence="7 8">AM44-1AT</strain>
    </source>
</reference>
<feature type="transmembrane region" description="Helical" evidence="6">
    <location>
        <begin position="445"/>
        <end position="462"/>
    </location>
</feature>
<evidence type="ECO:0000313" key="8">
    <source>
        <dbReference type="Proteomes" id="UP000286341"/>
    </source>
</evidence>
<feature type="transmembrane region" description="Helical" evidence="6">
    <location>
        <begin position="96"/>
        <end position="118"/>
    </location>
</feature>
<dbReference type="InterPro" id="IPR050833">
    <property type="entry name" value="Poly_Biosynth_Transport"/>
</dbReference>